<accession>A0ABQ3IMD0</accession>
<gene>
    <name evidence="2" type="ORF">GCM10016455_05060</name>
</gene>
<dbReference type="RefSeq" id="WP_191284896.1">
    <property type="nucleotide sequence ID" value="NZ_BNCH01000001.1"/>
</dbReference>
<sequence>MRTKLIPLAFCVACIAPPALAETARERTVAAIEAAGCVVDGSNVNDVLDGLGLSDAEFRVIGEGLVADGLADVSQMGVFRLTTPGCTIAGATPTKRTVATIEAAGCTVDRSNINEILDGLGLADEEFREIGEALMAEGRAELSDTGAFRLTTAGCR</sequence>
<proteinExistence type="predicted"/>
<evidence type="ECO:0000313" key="2">
    <source>
        <dbReference type="EMBL" id="GHE88019.1"/>
    </source>
</evidence>
<feature type="signal peptide" evidence="1">
    <location>
        <begin position="1"/>
        <end position="21"/>
    </location>
</feature>
<keyword evidence="1" id="KW-0732">Signal</keyword>
<feature type="chain" id="PRO_5047518390" evidence="1">
    <location>
        <begin position="22"/>
        <end position="156"/>
    </location>
</feature>
<keyword evidence="3" id="KW-1185">Reference proteome</keyword>
<reference evidence="3" key="1">
    <citation type="journal article" date="2019" name="Int. J. Syst. Evol. Microbiol.">
        <title>The Global Catalogue of Microorganisms (GCM) 10K type strain sequencing project: providing services to taxonomists for standard genome sequencing and annotation.</title>
        <authorList>
            <consortium name="The Broad Institute Genomics Platform"/>
            <consortium name="The Broad Institute Genome Sequencing Center for Infectious Disease"/>
            <person name="Wu L."/>
            <person name="Ma J."/>
        </authorList>
    </citation>
    <scope>NUCLEOTIDE SEQUENCE [LARGE SCALE GENOMIC DNA]</scope>
    <source>
        <strain evidence="3">KCTC 42443</strain>
    </source>
</reference>
<organism evidence="2 3">
    <name type="scientific">Aliiroseovarius zhejiangensis</name>
    <dbReference type="NCBI Taxonomy" id="1632025"/>
    <lineage>
        <taxon>Bacteria</taxon>
        <taxon>Pseudomonadati</taxon>
        <taxon>Pseudomonadota</taxon>
        <taxon>Alphaproteobacteria</taxon>
        <taxon>Rhodobacterales</taxon>
        <taxon>Paracoccaceae</taxon>
        <taxon>Aliiroseovarius</taxon>
    </lineage>
</organism>
<evidence type="ECO:0000256" key="1">
    <source>
        <dbReference type="SAM" id="SignalP"/>
    </source>
</evidence>
<name>A0ABQ3IMD0_9RHOB</name>
<dbReference type="Proteomes" id="UP000609802">
    <property type="component" value="Unassembled WGS sequence"/>
</dbReference>
<dbReference type="EMBL" id="BNCH01000001">
    <property type="protein sequence ID" value="GHE88019.1"/>
    <property type="molecule type" value="Genomic_DNA"/>
</dbReference>
<evidence type="ECO:0000313" key="3">
    <source>
        <dbReference type="Proteomes" id="UP000609802"/>
    </source>
</evidence>
<comment type="caution">
    <text evidence="2">The sequence shown here is derived from an EMBL/GenBank/DDBJ whole genome shotgun (WGS) entry which is preliminary data.</text>
</comment>
<protein>
    <submittedName>
        <fullName evidence="2">Uncharacterized protein</fullName>
    </submittedName>
</protein>